<dbReference type="InterPro" id="IPR011330">
    <property type="entry name" value="Glyco_hydro/deAcase_b/a-brl"/>
</dbReference>
<organism evidence="4 5">
    <name type="scientific">Fictibacillus iocasae</name>
    <dbReference type="NCBI Taxonomy" id="2715437"/>
    <lineage>
        <taxon>Bacteria</taxon>
        <taxon>Bacillati</taxon>
        <taxon>Bacillota</taxon>
        <taxon>Bacilli</taxon>
        <taxon>Bacillales</taxon>
        <taxon>Fictibacillaceae</taxon>
        <taxon>Fictibacillus</taxon>
    </lineage>
</organism>
<keyword evidence="5" id="KW-1185">Reference proteome</keyword>
<gene>
    <name evidence="4" type="ORF">ACFQPF_05520</name>
</gene>
<dbReference type="Gene3D" id="3.20.20.370">
    <property type="entry name" value="Glycoside hydrolase/deacetylase"/>
    <property type="match status" value="1"/>
</dbReference>
<keyword evidence="2" id="KW-0732">Signal</keyword>
<sequence length="314" mass="36059">MRHLLIKCAVAAGFFTVLGAIGFGFLFAVDEYNLLALENKEIFPPDESLPLGGCVSGSDREIRSFPTGPHASAVPILTYHRIVDQQDLGSTHMIKGKRNLMVVTKQEFATQMNHLKEEGYTSLSLKEVYHFLEQGLKVPEKSVVLTFDDGYKDNYIEAYPILKKYRFHAANFIITSKITKRVADYTPEYVQYFSIQEMQRSCDVFEFQSHSFDYHKRGKDVTNKRMSYLVTKSEKEIVRDTNTSIFQLGGEKLAFAYPYGEYTVKSMDALRKTGLTMAFTTENKKARPGDHIYEIPRYQILSTTTFEEFKEMIK</sequence>
<accession>A0ABW2NPA2</accession>
<evidence type="ECO:0000256" key="1">
    <source>
        <dbReference type="ARBA" id="ARBA00004613"/>
    </source>
</evidence>
<evidence type="ECO:0000259" key="3">
    <source>
        <dbReference type="PROSITE" id="PS51677"/>
    </source>
</evidence>
<evidence type="ECO:0000256" key="2">
    <source>
        <dbReference type="ARBA" id="ARBA00022729"/>
    </source>
</evidence>
<dbReference type="PROSITE" id="PS51677">
    <property type="entry name" value="NODB"/>
    <property type="match status" value="1"/>
</dbReference>
<evidence type="ECO:0000313" key="4">
    <source>
        <dbReference type="EMBL" id="MFC7371129.1"/>
    </source>
</evidence>
<proteinExistence type="predicted"/>
<dbReference type="CDD" id="cd10966">
    <property type="entry name" value="CE4_yadE_5s"/>
    <property type="match status" value="1"/>
</dbReference>
<protein>
    <submittedName>
        <fullName evidence="4">Polysaccharide deacetylase family protein</fullName>
    </submittedName>
</protein>
<dbReference type="EMBL" id="JBHTCP010000010">
    <property type="protein sequence ID" value="MFC7371129.1"/>
    <property type="molecule type" value="Genomic_DNA"/>
</dbReference>
<evidence type="ECO:0000313" key="5">
    <source>
        <dbReference type="Proteomes" id="UP001596549"/>
    </source>
</evidence>
<reference evidence="5" key="1">
    <citation type="journal article" date="2019" name="Int. J. Syst. Evol. Microbiol.">
        <title>The Global Catalogue of Microorganisms (GCM) 10K type strain sequencing project: providing services to taxonomists for standard genome sequencing and annotation.</title>
        <authorList>
            <consortium name="The Broad Institute Genomics Platform"/>
            <consortium name="The Broad Institute Genome Sequencing Center for Infectious Disease"/>
            <person name="Wu L."/>
            <person name="Ma J."/>
        </authorList>
    </citation>
    <scope>NUCLEOTIDE SEQUENCE [LARGE SCALE GENOMIC DNA]</scope>
    <source>
        <strain evidence="5">NBRC 106396</strain>
    </source>
</reference>
<comment type="subcellular location">
    <subcellularLocation>
        <location evidence="1">Secreted</location>
    </subcellularLocation>
</comment>
<name>A0ABW2NPA2_9BACL</name>
<dbReference type="SUPFAM" id="SSF88713">
    <property type="entry name" value="Glycoside hydrolase/deacetylase"/>
    <property type="match status" value="1"/>
</dbReference>
<dbReference type="InterPro" id="IPR002509">
    <property type="entry name" value="NODB_dom"/>
</dbReference>
<dbReference type="Proteomes" id="UP001596549">
    <property type="component" value="Unassembled WGS sequence"/>
</dbReference>
<dbReference type="Pfam" id="PF01522">
    <property type="entry name" value="Polysacc_deac_1"/>
    <property type="match status" value="1"/>
</dbReference>
<feature type="domain" description="NodB homology" evidence="3">
    <location>
        <begin position="141"/>
        <end position="314"/>
    </location>
</feature>
<dbReference type="InterPro" id="IPR051398">
    <property type="entry name" value="Polysacch_Deacetylase"/>
</dbReference>
<dbReference type="RefSeq" id="WP_379747397.1">
    <property type="nucleotide sequence ID" value="NZ_JBHTCP010000010.1"/>
</dbReference>
<dbReference type="PANTHER" id="PTHR34216">
    <property type="match status" value="1"/>
</dbReference>
<dbReference type="PANTHER" id="PTHR34216:SF3">
    <property type="entry name" value="POLY-BETA-1,6-N-ACETYL-D-GLUCOSAMINE N-DEACETYLASE"/>
    <property type="match status" value="1"/>
</dbReference>
<comment type="caution">
    <text evidence="4">The sequence shown here is derived from an EMBL/GenBank/DDBJ whole genome shotgun (WGS) entry which is preliminary data.</text>
</comment>